<dbReference type="Pfam" id="PF00107">
    <property type="entry name" value="ADH_zinc_N"/>
    <property type="match status" value="1"/>
</dbReference>
<accession>A0A5M4FJH6</accession>
<dbReference type="SMART" id="SM00829">
    <property type="entry name" value="PKS_ER"/>
    <property type="match status" value="1"/>
</dbReference>
<dbReference type="PANTHER" id="PTHR43205">
    <property type="entry name" value="PROSTAGLANDIN REDUCTASE"/>
    <property type="match status" value="1"/>
</dbReference>
<comment type="caution">
    <text evidence="3">The sequence shown here is derived from an EMBL/GenBank/DDBJ whole genome shotgun (WGS) entry which is preliminary data.</text>
</comment>
<evidence type="ECO:0000256" key="1">
    <source>
        <dbReference type="ARBA" id="ARBA00023002"/>
    </source>
</evidence>
<dbReference type="InterPro" id="IPR036291">
    <property type="entry name" value="NAD(P)-bd_dom_sf"/>
</dbReference>
<feature type="domain" description="Enoyl reductase (ER)" evidence="2">
    <location>
        <begin position="18"/>
        <end position="332"/>
    </location>
</feature>
<dbReference type="CDD" id="cd05288">
    <property type="entry name" value="PGDH"/>
    <property type="match status" value="1"/>
</dbReference>
<keyword evidence="4" id="KW-1185">Reference proteome</keyword>
<sequence length="335" mass="36357">MTQKTREFHLARRPHGVPVADDYRLVERELPDPAEGDVLIRNVALSIDPYMRPRMNDVPSYIPPFQIDEPMPGGAVGEVIASHDPRVPEGSMVVHDHGWREHAIARADEVRVIEPGGHPWTYYLGVLGMPGLTAYAGLFDVASFTAGEAVFVSAAGGAVGGLAGQFARLAGASRVVGSAGTQDKVRYAVETLGFDHAFNYKDGKLTKQLAQAFPGGFDVYFDNVGGDHLAAALEVINWYGRMALCGAVSVYTATEVPMIPGRLFRAIGKRLRLQGFIVFDHNHLIPEFETRVGAWLDSGELVYREHVTDGLEQMPSAFAGMLAGDNTGKAVIRLD</sequence>
<evidence type="ECO:0000259" key="2">
    <source>
        <dbReference type="SMART" id="SM00829"/>
    </source>
</evidence>
<organism evidence="3 4">
    <name type="scientific">Aeromicrobium ginsengisoli</name>
    <dbReference type="NCBI Taxonomy" id="363867"/>
    <lineage>
        <taxon>Bacteria</taxon>
        <taxon>Bacillati</taxon>
        <taxon>Actinomycetota</taxon>
        <taxon>Actinomycetes</taxon>
        <taxon>Propionibacteriales</taxon>
        <taxon>Nocardioidaceae</taxon>
        <taxon>Aeromicrobium</taxon>
    </lineage>
</organism>
<proteinExistence type="predicted"/>
<keyword evidence="1" id="KW-0560">Oxidoreductase</keyword>
<dbReference type="SUPFAM" id="SSF50129">
    <property type="entry name" value="GroES-like"/>
    <property type="match status" value="2"/>
</dbReference>
<dbReference type="Pfam" id="PF16884">
    <property type="entry name" value="ADH_N_2"/>
    <property type="match status" value="1"/>
</dbReference>
<dbReference type="SUPFAM" id="SSF51735">
    <property type="entry name" value="NAD(P)-binding Rossmann-fold domains"/>
    <property type="match status" value="1"/>
</dbReference>
<dbReference type="FunFam" id="3.40.50.720:FF:000121">
    <property type="entry name" value="Prostaglandin reductase 2"/>
    <property type="match status" value="1"/>
</dbReference>
<dbReference type="EMBL" id="SDPQ02000001">
    <property type="protein sequence ID" value="KAA1400250.1"/>
    <property type="molecule type" value="Genomic_DNA"/>
</dbReference>
<gene>
    <name evidence="3" type="ORF">ESP70_005870</name>
</gene>
<reference evidence="3" key="1">
    <citation type="submission" date="2019-09" db="EMBL/GenBank/DDBJ databases">
        <authorList>
            <person name="Li J."/>
        </authorList>
    </citation>
    <scope>NUCLEOTIDE SEQUENCE [LARGE SCALE GENOMIC DNA]</scope>
    <source>
        <strain evidence="3">JCM 14732</strain>
    </source>
</reference>
<dbReference type="InterPro" id="IPR013149">
    <property type="entry name" value="ADH-like_C"/>
</dbReference>
<dbReference type="Gene3D" id="3.40.50.720">
    <property type="entry name" value="NAD(P)-binding Rossmann-like Domain"/>
    <property type="match status" value="1"/>
</dbReference>
<evidence type="ECO:0000313" key="3">
    <source>
        <dbReference type="EMBL" id="KAA1400250.1"/>
    </source>
</evidence>
<protein>
    <submittedName>
        <fullName evidence="3">NADP-dependent oxidoreductase</fullName>
    </submittedName>
</protein>
<dbReference type="InterPro" id="IPR011032">
    <property type="entry name" value="GroES-like_sf"/>
</dbReference>
<evidence type="ECO:0000313" key="4">
    <source>
        <dbReference type="Proteomes" id="UP000380867"/>
    </source>
</evidence>
<dbReference type="AlphaFoldDB" id="A0A5M4FJH6"/>
<dbReference type="OrthoDB" id="9805663at2"/>
<name>A0A5M4FJH6_9ACTN</name>
<dbReference type="InterPro" id="IPR045010">
    <property type="entry name" value="MDR_fam"/>
</dbReference>
<dbReference type="Proteomes" id="UP000380867">
    <property type="component" value="Unassembled WGS sequence"/>
</dbReference>
<dbReference type="InterPro" id="IPR020843">
    <property type="entry name" value="ER"/>
</dbReference>
<dbReference type="InterPro" id="IPR041694">
    <property type="entry name" value="ADH_N_2"/>
</dbReference>
<dbReference type="GO" id="GO:0016628">
    <property type="term" value="F:oxidoreductase activity, acting on the CH-CH group of donors, NAD or NADP as acceptor"/>
    <property type="evidence" value="ECO:0007669"/>
    <property type="project" value="InterPro"/>
</dbReference>
<dbReference type="Gene3D" id="3.90.180.10">
    <property type="entry name" value="Medium-chain alcohol dehydrogenases, catalytic domain"/>
    <property type="match status" value="1"/>
</dbReference>
<dbReference type="PANTHER" id="PTHR43205:SF7">
    <property type="entry name" value="PROSTAGLANDIN REDUCTASE 1"/>
    <property type="match status" value="1"/>
</dbReference>